<keyword evidence="2" id="KW-0548">Nucleotidyltransferase</keyword>
<keyword evidence="3" id="KW-0540">Nuclease</keyword>
<dbReference type="Gene3D" id="2.30.30.850">
    <property type="match status" value="1"/>
</dbReference>
<organism evidence="7 8">
    <name type="scientific">Lynx pardinus</name>
    <name type="common">Iberian lynx</name>
    <name type="synonym">Felis pardina</name>
    <dbReference type="NCBI Taxonomy" id="191816"/>
    <lineage>
        <taxon>Eukaryota</taxon>
        <taxon>Metazoa</taxon>
        <taxon>Chordata</taxon>
        <taxon>Craniata</taxon>
        <taxon>Vertebrata</taxon>
        <taxon>Euteleostomi</taxon>
        <taxon>Mammalia</taxon>
        <taxon>Eutheria</taxon>
        <taxon>Laurasiatheria</taxon>
        <taxon>Carnivora</taxon>
        <taxon>Feliformia</taxon>
        <taxon>Felidae</taxon>
        <taxon>Felinae</taxon>
        <taxon>Lynx</taxon>
    </lineage>
</organism>
<name>A0A485P3P7_LYNPA</name>
<proteinExistence type="predicted"/>
<dbReference type="InterPro" id="IPR012337">
    <property type="entry name" value="RNaseH-like_sf"/>
</dbReference>
<feature type="domain" description="Murine leukemia virus integrase C-terminal" evidence="6">
    <location>
        <begin position="97"/>
        <end position="152"/>
    </location>
</feature>
<dbReference type="GO" id="GO:0016779">
    <property type="term" value="F:nucleotidyltransferase activity"/>
    <property type="evidence" value="ECO:0007669"/>
    <property type="project" value="UniProtKB-KW"/>
</dbReference>
<dbReference type="GO" id="GO:0016787">
    <property type="term" value="F:hydrolase activity"/>
    <property type="evidence" value="ECO:0007669"/>
    <property type="project" value="UniProtKB-KW"/>
</dbReference>
<evidence type="ECO:0000313" key="7">
    <source>
        <dbReference type="EMBL" id="VFV41121.1"/>
    </source>
</evidence>
<evidence type="ECO:0000256" key="5">
    <source>
        <dbReference type="ARBA" id="ARBA00022801"/>
    </source>
</evidence>
<dbReference type="Pfam" id="PF18697">
    <property type="entry name" value="MLVIN_C"/>
    <property type="match status" value="1"/>
</dbReference>
<keyword evidence="1" id="KW-0808">Transferase</keyword>
<evidence type="ECO:0000256" key="4">
    <source>
        <dbReference type="ARBA" id="ARBA00022759"/>
    </source>
</evidence>
<dbReference type="EMBL" id="CAAGRJ010029757">
    <property type="protein sequence ID" value="VFV41121.1"/>
    <property type="molecule type" value="Genomic_DNA"/>
</dbReference>
<keyword evidence="8" id="KW-1185">Reference proteome</keyword>
<accession>A0A485P3P7</accession>
<dbReference type="GO" id="GO:0004519">
    <property type="term" value="F:endonuclease activity"/>
    <property type="evidence" value="ECO:0007669"/>
    <property type="project" value="UniProtKB-KW"/>
</dbReference>
<dbReference type="Gene3D" id="3.30.420.10">
    <property type="entry name" value="Ribonuclease H-like superfamily/Ribonuclease H"/>
    <property type="match status" value="1"/>
</dbReference>
<protein>
    <recommendedName>
        <fullName evidence="6">Murine leukemia virus integrase C-terminal domain-containing protein</fullName>
    </recommendedName>
</protein>
<dbReference type="GO" id="GO:0003676">
    <property type="term" value="F:nucleic acid binding"/>
    <property type="evidence" value="ECO:0007669"/>
    <property type="project" value="InterPro"/>
</dbReference>
<keyword evidence="5" id="KW-0378">Hydrolase</keyword>
<evidence type="ECO:0000259" key="6">
    <source>
        <dbReference type="Pfam" id="PF18697"/>
    </source>
</evidence>
<evidence type="ECO:0000256" key="2">
    <source>
        <dbReference type="ARBA" id="ARBA00022695"/>
    </source>
</evidence>
<evidence type="ECO:0000256" key="1">
    <source>
        <dbReference type="ARBA" id="ARBA00022679"/>
    </source>
</evidence>
<dbReference type="Proteomes" id="UP000386466">
    <property type="component" value="Unassembled WGS sequence"/>
</dbReference>
<dbReference type="SUPFAM" id="SSF53098">
    <property type="entry name" value="Ribonuclease H-like"/>
    <property type="match status" value="1"/>
</dbReference>
<evidence type="ECO:0000313" key="8">
    <source>
        <dbReference type="Proteomes" id="UP000386466"/>
    </source>
</evidence>
<gene>
    <name evidence="7" type="ORF">LYPA_23C008113</name>
</gene>
<dbReference type="InterPro" id="IPR036397">
    <property type="entry name" value="RNaseH_sf"/>
</dbReference>
<dbReference type="InterPro" id="IPR040643">
    <property type="entry name" value="MLVIN_C"/>
</dbReference>
<evidence type="ECO:0000256" key="3">
    <source>
        <dbReference type="ARBA" id="ARBA00022722"/>
    </source>
</evidence>
<keyword evidence="4" id="KW-0255">Endonuclease</keyword>
<sequence length="161" mass="18857">MNRTLKETLTKLTVETGRDWGTLLPYALYRVRNTPYTLGFTPYEIMFGRPPSIIPNLLAKFKDQELFLSLRGLQRAHEDIWPHLRAIYKAGPTPTPHQYRPGDWVYIKRHHRETLELCWKGPYIVVLTTPTVLKVDGIATWVHHIHVRQVDPSSIRKDFVM</sequence>
<reference evidence="7 8" key="1">
    <citation type="submission" date="2019-01" db="EMBL/GenBank/DDBJ databases">
        <authorList>
            <person name="Alioto T."/>
            <person name="Alioto T."/>
        </authorList>
    </citation>
    <scope>NUCLEOTIDE SEQUENCE [LARGE SCALE GENOMIC DNA]</scope>
</reference>
<dbReference type="AlphaFoldDB" id="A0A485P3P7"/>